<protein>
    <submittedName>
        <fullName evidence="3">Anti-sigma regulatory factor</fullName>
    </submittedName>
</protein>
<dbReference type="SUPFAM" id="SSF55874">
    <property type="entry name" value="ATPase domain of HSP90 chaperone/DNA topoisomerase II/histidine kinase"/>
    <property type="match status" value="1"/>
</dbReference>
<evidence type="ECO:0000313" key="3">
    <source>
        <dbReference type="EMBL" id="KIX11162.1"/>
    </source>
</evidence>
<dbReference type="GO" id="GO:0004674">
    <property type="term" value="F:protein serine/threonine kinase activity"/>
    <property type="evidence" value="ECO:0007669"/>
    <property type="project" value="UniProtKB-KW"/>
</dbReference>
<evidence type="ECO:0000259" key="2">
    <source>
        <dbReference type="Pfam" id="PF13581"/>
    </source>
</evidence>
<organism evidence="3 4">
    <name type="scientific">Dethiosulfatarculus sandiegensis</name>
    <dbReference type="NCBI Taxonomy" id="1429043"/>
    <lineage>
        <taxon>Bacteria</taxon>
        <taxon>Pseudomonadati</taxon>
        <taxon>Thermodesulfobacteriota</taxon>
        <taxon>Desulfarculia</taxon>
        <taxon>Desulfarculales</taxon>
        <taxon>Desulfarculaceae</taxon>
        <taxon>Dethiosulfatarculus</taxon>
    </lineage>
</organism>
<name>A0A0D2G881_9BACT</name>
<dbReference type="Proteomes" id="UP000032233">
    <property type="component" value="Unassembled WGS sequence"/>
</dbReference>
<sequence>MAENETNEYELCVKADLKNLETVAEFIQEKGTALKLPPKVLHALDLAVDEAATNVMTHAYAHKPKGMLRLLIKRRENDVLLVIEDQGSFFDLDQARPPDLTSRLEDRKIGGLGVFFIHQMMDKVSQEQEGETNRLILCKSF</sequence>
<evidence type="ECO:0000256" key="1">
    <source>
        <dbReference type="ARBA" id="ARBA00022527"/>
    </source>
</evidence>
<proteinExistence type="predicted"/>
<keyword evidence="1" id="KW-0723">Serine/threonine-protein kinase</keyword>
<feature type="domain" description="Histidine kinase/HSP90-like ATPase" evidence="2">
    <location>
        <begin position="14"/>
        <end position="139"/>
    </location>
</feature>
<dbReference type="InterPro" id="IPR036890">
    <property type="entry name" value="HATPase_C_sf"/>
</dbReference>
<reference evidence="3 4" key="1">
    <citation type="submission" date="2013-11" db="EMBL/GenBank/DDBJ databases">
        <title>Metagenomic analysis of a methanogenic consortium involved in long chain n-alkane degradation.</title>
        <authorList>
            <person name="Davidova I.A."/>
            <person name="Callaghan A.V."/>
            <person name="Wawrik B."/>
            <person name="Pruitt S."/>
            <person name="Marks C."/>
            <person name="Duncan K.E."/>
            <person name="Suflita J.M."/>
        </authorList>
    </citation>
    <scope>NUCLEOTIDE SEQUENCE [LARGE SCALE GENOMIC DNA]</scope>
    <source>
        <strain evidence="3 4">SPR</strain>
    </source>
</reference>
<dbReference type="PANTHER" id="PTHR35526:SF6">
    <property type="entry name" value="SLR1861 PROTEIN"/>
    <property type="match status" value="1"/>
</dbReference>
<keyword evidence="4" id="KW-1185">Reference proteome</keyword>
<dbReference type="Gene3D" id="3.30.565.10">
    <property type="entry name" value="Histidine kinase-like ATPase, C-terminal domain"/>
    <property type="match status" value="1"/>
</dbReference>
<dbReference type="InterPro" id="IPR003594">
    <property type="entry name" value="HATPase_dom"/>
</dbReference>
<dbReference type="CDD" id="cd16936">
    <property type="entry name" value="HATPase_RsbW-like"/>
    <property type="match status" value="1"/>
</dbReference>
<dbReference type="AlphaFoldDB" id="A0A0D2G881"/>
<dbReference type="InParanoid" id="A0A0D2G881"/>
<accession>A0A0D2G881</accession>
<evidence type="ECO:0000313" key="4">
    <source>
        <dbReference type="Proteomes" id="UP000032233"/>
    </source>
</evidence>
<dbReference type="InterPro" id="IPR050267">
    <property type="entry name" value="Anti-sigma-factor_SerPK"/>
</dbReference>
<keyword evidence="1" id="KW-0808">Transferase</keyword>
<keyword evidence="1" id="KW-0418">Kinase</keyword>
<dbReference type="Pfam" id="PF13581">
    <property type="entry name" value="HATPase_c_2"/>
    <property type="match status" value="1"/>
</dbReference>
<dbReference type="OrthoDB" id="9792240at2"/>
<gene>
    <name evidence="3" type="ORF">X474_26070</name>
</gene>
<dbReference type="RefSeq" id="WP_044352428.1">
    <property type="nucleotide sequence ID" value="NZ_AZAC01000067.1"/>
</dbReference>
<dbReference type="STRING" id="1429043.X474_26070"/>
<comment type="caution">
    <text evidence="3">The sequence shown here is derived from an EMBL/GenBank/DDBJ whole genome shotgun (WGS) entry which is preliminary data.</text>
</comment>
<dbReference type="PANTHER" id="PTHR35526">
    <property type="entry name" value="ANTI-SIGMA-F FACTOR RSBW-RELATED"/>
    <property type="match status" value="1"/>
</dbReference>
<dbReference type="EMBL" id="AZAC01000067">
    <property type="protein sequence ID" value="KIX11162.1"/>
    <property type="molecule type" value="Genomic_DNA"/>
</dbReference>